<evidence type="ECO:0000256" key="1">
    <source>
        <dbReference type="ARBA" id="ARBA00004141"/>
    </source>
</evidence>
<dbReference type="AlphaFoldDB" id="A0AAD9WRF3"/>
<evidence type="ECO:0000256" key="3">
    <source>
        <dbReference type="ARBA" id="ARBA00022692"/>
    </source>
</evidence>
<comment type="caution">
    <text evidence="8">The sequence shown here is derived from an EMBL/GenBank/DDBJ whole genome shotgun (WGS) entry which is preliminary data.</text>
</comment>
<dbReference type="Proteomes" id="UP001280121">
    <property type="component" value="Unassembled WGS sequence"/>
</dbReference>
<proteinExistence type="inferred from homology"/>
<feature type="transmembrane region" description="Helical" evidence="6">
    <location>
        <begin position="24"/>
        <end position="43"/>
    </location>
</feature>
<accession>A0AAD9WRF3</accession>
<evidence type="ECO:0000313" key="8">
    <source>
        <dbReference type="EMBL" id="KAK2639678.1"/>
    </source>
</evidence>
<dbReference type="PANTHER" id="PTHR48140">
    <property type="entry name" value="FATTY ACID DESATURASE 4, CHLOROPLASTIC-RELATED"/>
    <property type="match status" value="1"/>
</dbReference>
<evidence type="ECO:0000259" key="7">
    <source>
        <dbReference type="Pfam" id="PF10520"/>
    </source>
</evidence>
<gene>
    <name evidence="8" type="ORF">Ddye_027473</name>
</gene>
<comment type="similarity">
    <text evidence="2">Belongs to the fatty acid desaturase CarF family.</text>
</comment>
<dbReference type="Pfam" id="PF10520">
    <property type="entry name" value="Lipid_desat"/>
    <property type="match status" value="1"/>
</dbReference>
<evidence type="ECO:0000256" key="2">
    <source>
        <dbReference type="ARBA" id="ARBA00007620"/>
    </source>
</evidence>
<sequence length="85" mass="9482">MLRHRFSVHKPKVFKATTNGPGQFANNLHALGVIMFIMLHIYILCDDPTLQGFVSVCSGCIMFSQQFHPWAHGKKSKLSSPVVAL</sequence>
<dbReference type="PANTHER" id="PTHR48140:SF1">
    <property type="entry name" value="FATTY ACID DESATURASE 4, CHLOROPLASTIC-RELATED"/>
    <property type="match status" value="1"/>
</dbReference>
<keyword evidence="5 6" id="KW-0472">Membrane</keyword>
<evidence type="ECO:0000256" key="5">
    <source>
        <dbReference type="ARBA" id="ARBA00023136"/>
    </source>
</evidence>
<protein>
    <recommendedName>
        <fullName evidence="7">Lipid desaturase domain-containing protein</fullName>
    </recommendedName>
</protein>
<dbReference type="EMBL" id="JANJYI010000008">
    <property type="protein sequence ID" value="KAK2639678.1"/>
    <property type="molecule type" value="Genomic_DNA"/>
</dbReference>
<evidence type="ECO:0000256" key="6">
    <source>
        <dbReference type="SAM" id="Phobius"/>
    </source>
</evidence>
<keyword evidence="3 6" id="KW-0812">Transmembrane</keyword>
<dbReference type="GO" id="GO:0016020">
    <property type="term" value="C:membrane"/>
    <property type="evidence" value="ECO:0007669"/>
    <property type="project" value="UniProtKB-SubCell"/>
</dbReference>
<reference evidence="8" key="1">
    <citation type="journal article" date="2023" name="Plant J.">
        <title>Genome sequences and population genomics provide insights into the demographic history, inbreeding, and mutation load of two 'living fossil' tree species of Dipteronia.</title>
        <authorList>
            <person name="Feng Y."/>
            <person name="Comes H.P."/>
            <person name="Chen J."/>
            <person name="Zhu S."/>
            <person name="Lu R."/>
            <person name="Zhang X."/>
            <person name="Li P."/>
            <person name="Qiu J."/>
            <person name="Olsen K.M."/>
            <person name="Qiu Y."/>
        </authorList>
    </citation>
    <scope>NUCLEOTIDE SEQUENCE</scope>
    <source>
        <strain evidence="8">KIB01</strain>
    </source>
</reference>
<evidence type="ECO:0000256" key="4">
    <source>
        <dbReference type="ARBA" id="ARBA00022989"/>
    </source>
</evidence>
<evidence type="ECO:0000313" key="9">
    <source>
        <dbReference type="Proteomes" id="UP001280121"/>
    </source>
</evidence>
<name>A0AAD9WRF3_9ROSI</name>
<keyword evidence="9" id="KW-1185">Reference proteome</keyword>
<feature type="domain" description="Lipid desaturase" evidence="7">
    <location>
        <begin position="23"/>
        <end position="85"/>
    </location>
</feature>
<organism evidence="8 9">
    <name type="scientific">Dipteronia dyeriana</name>
    <dbReference type="NCBI Taxonomy" id="168575"/>
    <lineage>
        <taxon>Eukaryota</taxon>
        <taxon>Viridiplantae</taxon>
        <taxon>Streptophyta</taxon>
        <taxon>Embryophyta</taxon>
        <taxon>Tracheophyta</taxon>
        <taxon>Spermatophyta</taxon>
        <taxon>Magnoliopsida</taxon>
        <taxon>eudicotyledons</taxon>
        <taxon>Gunneridae</taxon>
        <taxon>Pentapetalae</taxon>
        <taxon>rosids</taxon>
        <taxon>malvids</taxon>
        <taxon>Sapindales</taxon>
        <taxon>Sapindaceae</taxon>
        <taxon>Hippocastanoideae</taxon>
        <taxon>Acereae</taxon>
        <taxon>Dipteronia</taxon>
    </lineage>
</organism>
<comment type="subcellular location">
    <subcellularLocation>
        <location evidence="1">Membrane</location>
        <topology evidence="1">Multi-pass membrane protein</topology>
    </subcellularLocation>
</comment>
<dbReference type="InterPro" id="IPR019547">
    <property type="entry name" value="Lipid_desat"/>
</dbReference>
<dbReference type="InterPro" id="IPR052864">
    <property type="entry name" value="Chloroplast_FAD_CarF"/>
</dbReference>
<keyword evidence="4 6" id="KW-1133">Transmembrane helix</keyword>